<feature type="transmembrane region" description="Helical" evidence="2">
    <location>
        <begin position="266"/>
        <end position="285"/>
    </location>
</feature>
<dbReference type="AlphaFoldDB" id="A0A7D5UYD0"/>
<dbReference type="GeneID" id="26246750"/>
<proteinExistence type="predicted"/>
<dbReference type="OrthoDB" id="431150at2759"/>
<dbReference type="GO" id="GO:0051996">
    <property type="term" value="F:squalene synthase [NAD(P)H] activity"/>
    <property type="evidence" value="ECO:0007669"/>
    <property type="project" value="InterPro"/>
</dbReference>
<dbReference type="InterPro" id="IPR008949">
    <property type="entry name" value="Isoprenoid_synthase_dom_sf"/>
</dbReference>
<evidence type="ECO:0000256" key="2">
    <source>
        <dbReference type="SAM" id="Phobius"/>
    </source>
</evidence>
<sequence>MFHNVITEFKKIKPAYQAIIKDITSQMGNGTADFVRKAASGDVSIKTLEAYDLYCWYVAGVVENAQLYKSMGLLLQKNNITRDVREDFDDNRCFWPEEIWSKHVDKFEDLFKPEYLDAALNCSSEMVLNALLHTCYCFSYLKCLHDQSVFNFCAIPQSMAMATFELCFRNPAMFQRNIKIPKGDAFQLMIESSRDIIVVCAIFRRYSIRIQQKNDPADPNFAEINKACEKACTLTSYADTIGSQQAGKMLVVGTRRAQGKWSNPQLAFASVAITSTLILGAALVMKGQFEFA</sequence>
<keyword evidence="2" id="KW-1133">Transmembrane helix</keyword>
<evidence type="ECO:0000313" key="4">
    <source>
        <dbReference type="Proteomes" id="UP000510686"/>
    </source>
</evidence>
<dbReference type="EMBL" id="CP058934">
    <property type="protein sequence ID" value="QLI69858.1"/>
    <property type="molecule type" value="Genomic_DNA"/>
</dbReference>
<dbReference type="InterPro" id="IPR019845">
    <property type="entry name" value="Squalene/phytoene_synthase_CS"/>
</dbReference>
<dbReference type="InterPro" id="IPR044844">
    <property type="entry name" value="Trans_IPPS_euk-type"/>
</dbReference>
<keyword evidence="2" id="KW-0472">Membrane</keyword>
<evidence type="ECO:0000313" key="3">
    <source>
        <dbReference type="EMBL" id="QLI69858.1"/>
    </source>
</evidence>
<dbReference type="GO" id="GO:0045338">
    <property type="term" value="P:farnesyl diphosphate metabolic process"/>
    <property type="evidence" value="ECO:0007669"/>
    <property type="project" value="InterPro"/>
</dbReference>
<dbReference type="InterPro" id="IPR002060">
    <property type="entry name" value="Squ/phyt_synthse"/>
</dbReference>
<keyword evidence="2" id="KW-0812">Transmembrane</keyword>
<keyword evidence="4" id="KW-1185">Reference proteome</keyword>
<name>A0A7D5UYD0_9HYPO</name>
<dbReference type="PANTHER" id="PTHR11626:SF2">
    <property type="entry name" value="SQUALENE SYNTHASE"/>
    <property type="match status" value="1"/>
</dbReference>
<dbReference type="PANTHER" id="PTHR11626">
    <property type="entry name" value="FARNESYL-DIPHOSPHATE FARNESYLTRANSFERASE"/>
    <property type="match status" value="1"/>
</dbReference>
<dbReference type="PROSITE" id="PS01045">
    <property type="entry name" value="SQUALEN_PHYTOEN_SYN_2"/>
    <property type="match status" value="1"/>
</dbReference>
<dbReference type="Proteomes" id="UP000510686">
    <property type="component" value="Chromosome 3"/>
</dbReference>
<dbReference type="Pfam" id="PF00494">
    <property type="entry name" value="SQS_PSY"/>
    <property type="match status" value="1"/>
</dbReference>
<protein>
    <recommendedName>
        <fullName evidence="5">Squalene synthase</fullName>
    </recommendedName>
</protein>
<dbReference type="Gene3D" id="1.10.600.10">
    <property type="entry name" value="Farnesyl Diphosphate Synthase"/>
    <property type="match status" value="1"/>
</dbReference>
<dbReference type="RefSeq" id="XP_065986881.1">
    <property type="nucleotide sequence ID" value="XM_066130547.1"/>
</dbReference>
<dbReference type="GO" id="GO:0006696">
    <property type="term" value="P:ergosterol biosynthetic process"/>
    <property type="evidence" value="ECO:0007669"/>
    <property type="project" value="TreeGrafter"/>
</dbReference>
<accession>A0A7D5UYD0</accession>
<dbReference type="SUPFAM" id="SSF48576">
    <property type="entry name" value="Terpenoid synthases"/>
    <property type="match status" value="1"/>
</dbReference>
<evidence type="ECO:0008006" key="5">
    <source>
        <dbReference type="Google" id="ProtNLM"/>
    </source>
</evidence>
<organism evidence="3 4">
    <name type="scientific">Metarhizium brunneum</name>
    <dbReference type="NCBI Taxonomy" id="500148"/>
    <lineage>
        <taxon>Eukaryota</taxon>
        <taxon>Fungi</taxon>
        <taxon>Dikarya</taxon>
        <taxon>Ascomycota</taxon>
        <taxon>Pezizomycotina</taxon>
        <taxon>Sordariomycetes</taxon>
        <taxon>Hypocreomycetidae</taxon>
        <taxon>Hypocreales</taxon>
        <taxon>Clavicipitaceae</taxon>
        <taxon>Metarhizium</taxon>
    </lineage>
</organism>
<evidence type="ECO:0000256" key="1">
    <source>
        <dbReference type="ARBA" id="ARBA00022679"/>
    </source>
</evidence>
<gene>
    <name evidence="3" type="ORF">G6M90_00g052610</name>
</gene>
<dbReference type="KEGG" id="mbrn:26246750"/>
<dbReference type="GO" id="GO:0005789">
    <property type="term" value="C:endoplasmic reticulum membrane"/>
    <property type="evidence" value="ECO:0007669"/>
    <property type="project" value="TreeGrafter"/>
</dbReference>
<keyword evidence="1" id="KW-0808">Transferase</keyword>
<reference evidence="3 4" key="1">
    <citation type="submission" date="2020-07" db="EMBL/GenBank/DDBJ databases">
        <title>Telomere length de novo assembly of all 7 chromosomes of the fungus, Metarhizium brunneum, using a novel assembly pipeline.</title>
        <authorList>
            <person name="Saud z."/>
            <person name="Kortsinoglou A."/>
            <person name="Kouvelis V.N."/>
            <person name="Butt T.M."/>
        </authorList>
    </citation>
    <scope>NUCLEOTIDE SEQUENCE [LARGE SCALE GENOMIC DNA]</scope>
    <source>
        <strain evidence="3 4">4556</strain>
    </source>
</reference>